<dbReference type="PANTHER" id="PTHR43000">
    <property type="entry name" value="DTDP-D-GLUCOSE 4,6-DEHYDRATASE-RELATED"/>
    <property type="match status" value="1"/>
</dbReference>
<name>A0A3E3K0Y6_9FIRM</name>
<sequence>MKVFISGVAGFLGSHLADSLINQGVEVVGVDNLVGGQLKNVNSKVEFHQEDCGNLKKMNEYMKGCDVVFHAACTAHDGLSLFSPYYITHNTFGITMSVLSAAAQNKIKKFIYCSSMSRYGEQETLPFIEEMDCNPRVPYGVAKYAAELVIRQICELNDIYFNIVVPHNIVGPRQRSNDPFRNVAAIMINRMLQGKQPIIYGDGEQKRCFSDIEDVIYCIEQLIFRNDLNGEIFNIGPDEEFVSINELAKIIANELKFNLHPIYVPARPNEVKYATCSAEKARRILNYKTKVDLKTSIKRMVDYIKKDGAEEFEYNYDIEIINDKTPKTWKDKMI</sequence>
<feature type="domain" description="NAD-dependent epimerase/dehydratase" evidence="2">
    <location>
        <begin position="3"/>
        <end position="236"/>
    </location>
</feature>
<dbReference type="SUPFAM" id="SSF51735">
    <property type="entry name" value="NAD(P)-binding Rossmann-fold domains"/>
    <property type="match status" value="1"/>
</dbReference>
<keyword evidence="4" id="KW-1185">Reference proteome</keyword>
<proteinExistence type="inferred from homology"/>
<dbReference type="AlphaFoldDB" id="A0A3E3K0Y6"/>
<evidence type="ECO:0000259" key="2">
    <source>
        <dbReference type="Pfam" id="PF01370"/>
    </source>
</evidence>
<evidence type="ECO:0000313" key="4">
    <source>
        <dbReference type="Proteomes" id="UP000261080"/>
    </source>
</evidence>
<dbReference type="Proteomes" id="UP000261080">
    <property type="component" value="Unassembled WGS sequence"/>
</dbReference>
<accession>A0A3E3K0Y6</accession>
<dbReference type="InterPro" id="IPR001509">
    <property type="entry name" value="Epimerase_deHydtase"/>
</dbReference>
<dbReference type="OrthoDB" id="9811743at2"/>
<organism evidence="3 4">
    <name type="scientific">Sellimonas intestinalis</name>
    <dbReference type="NCBI Taxonomy" id="1653434"/>
    <lineage>
        <taxon>Bacteria</taxon>
        <taxon>Bacillati</taxon>
        <taxon>Bacillota</taxon>
        <taxon>Clostridia</taxon>
        <taxon>Lachnospirales</taxon>
        <taxon>Lachnospiraceae</taxon>
        <taxon>Sellimonas</taxon>
    </lineage>
</organism>
<dbReference type="InterPro" id="IPR036291">
    <property type="entry name" value="NAD(P)-bd_dom_sf"/>
</dbReference>
<reference evidence="3 4" key="1">
    <citation type="submission" date="2018-08" db="EMBL/GenBank/DDBJ databases">
        <title>A genome reference for cultivated species of the human gut microbiota.</title>
        <authorList>
            <person name="Zou Y."/>
            <person name="Xue W."/>
            <person name="Luo G."/>
        </authorList>
    </citation>
    <scope>NUCLEOTIDE SEQUENCE [LARGE SCALE GENOMIC DNA]</scope>
    <source>
        <strain evidence="3 4">AF37-2AT</strain>
    </source>
</reference>
<dbReference type="Pfam" id="PF01370">
    <property type="entry name" value="Epimerase"/>
    <property type="match status" value="1"/>
</dbReference>
<comment type="similarity">
    <text evidence="1">Belongs to the NAD(P)-dependent epimerase/dehydratase family.</text>
</comment>
<comment type="caution">
    <text evidence="3">The sequence shown here is derived from an EMBL/GenBank/DDBJ whole genome shotgun (WGS) entry which is preliminary data.</text>
</comment>
<gene>
    <name evidence="3" type="ORF">DW016_09945</name>
</gene>
<dbReference type="Gene3D" id="3.40.50.720">
    <property type="entry name" value="NAD(P)-binding Rossmann-like Domain"/>
    <property type="match status" value="1"/>
</dbReference>
<dbReference type="EMBL" id="QVLX01000005">
    <property type="protein sequence ID" value="RGE86384.1"/>
    <property type="molecule type" value="Genomic_DNA"/>
</dbReference>
<protein>
    <submittedName>
        <fullName evidence="3">NAD-dependent epimerase/dehydratase family protein</fullName>
    </submittedName>
</protein>
<evidence type="ECO:0000313" key="3">
    <source>
        <dbReference type="EMBL" id="RGE86384.1"/>
    </source>
</evidence>
<evidence type="ECO:0000256" key="1">
    <source>
        <dbReference type="ARBA" id="ARBA00007637"/>
    </source>
</evidence>
<dbReference type="RefSeq" id="WP_024733076.1">
    <property type="nucleotide sequence ID" value="NZ_CP094681.1"/>
</dbReference>